<dbReference type="NCBIfam" id="TIGR00194">
    <property type="entry name" value="uvrC"/>
    <property type="match status" value="1"/>
</dbReference>
<evidence type="ECO:0000256" key="6">
    <source>
        <dbReference type="ARBA" id="ARBA00023236"/>
    </source>
</evidence>
<evidence type="ECO:0000259" key="9">
    <source>
        <dbReference type="PROSITE" id="PS50164"/>
    </source>
</evidence>
<comment type="similarity">
    <text evidence="7">Belongs to the UvrC family.</text>
</comment>
<dbReference type="InterPro" id="IPR004791">
    <property type="entry name" value="UvrC"/>
</dbReference>
<evidence type="ECO:0000256" key="3">
    <source>
        <dbReference type="ARBA" id="ARBA00022769"/>
    </source>
</evidence>
<dbReference type="InterPro" id="IPR010994">
    <property type="entry name" value="RuvA_2-like"/>
</dbReference>
<gene>
    <name evidence="7 11" type="primary">uvrC</name>
    <name evidence="11" type="ORF">FRX97_01605</name>
</gene>
<evidence type="ECO:0000256" key="1">
    <source>
        <dbReference type="ARBA" id="ARBA00022490"/>
    </source>
</evidence>
<evidence type="ECO:0000313" key="12">
    <source>
        <dbReference type="Proteomes" id="UP000321168"/>
    </source>
</evidence>
<evidence type="ECO:0000259" key="10">
    <source>
        <dbReference type="PROSITE" id="PS50165"/>
    </source>
</evidence>
<feature type="domain" description="UvrC family homology region profile" evidence="10">
    <location>
        <begin position="260"/>
        <end position="471"/>
    </location>
</feature>
<dbReference type="InterPro" id="IPR050066">
    <property type="entry name" value="UvrABC_protein_C"/>
</dbReference>
<dbReference type="GO" id="GO:0003677">
    <property type="term" value="F:DNA binding"/>
    <property type="evidence" value="ECO:0007669"/>
    <property type="project" value="UniProtKB-UniRule"/>
</dbReference>
<keyword evidence="12" id="KW-1185">Reference proteome</keyword>
<dbReference type="Pfam" id="PF22920">
    <property type="entry name" value="UvrC_RNaseH"/>
    <property type="match status" value="1"/>
</dbReference>
<comment type="subunit">
    <text evidence="7">Interacts with UvrB in an incision complex.</text>
</comment>
<dbReference type="SMART" id="SM00465">
    <property type="entry name" value="GIYc"/>
    <property type="match status" value="1"/>
</dbReference>
<dbReference type="PROSITE" id="PS50164">
    <property type="entry name" value="GIY_YIG"/>
    <property type="match status" value="1"/>
</dbReference>
<keyword evidence="3 7" id="KW-0228">DNA excision</keyword>
<evidence type="ECO:0000256" key="7">
    <source>
        <dbReference type="HAMAP-Rule" id="MF_00203"/>
    </source>
</evidence>
<dbReference type="SUPFAM" id="SSF82771">
    <property type="entry name" value="GIY-YIG endonuclease"/>
    <property type="match status" value="1"/>
</dbReference>
<keyword evidence="1 7" id="KW-0963">Cytoplasm</keyword>
<dbReference type="GO" id="GO:0005737">
    <property type="term" value="C:cytoplasm"/>
    <property type="evidence" value="ECO:0007669"/>
    <property type="project" value="UniProtKB-SubCell"/>
</dbReference>
<dbReference type="AlphaFoldDB" id="A0A5C6VLL3"/>
<proteinExistence type="inferred from homology"/>
<dbReference type="InterPro" id="IPR038476">
    <property type="entry name" value="UvrC_RNase_H_dom_sf"/>
</dbReference>
<dbReference type="InterPro" id="IPR001162">
    <property type="entry name" value="UvrC_RNase_H_dom"/>
</dbReference>
<dbReference type="InterPro" id="IPR001943">
    <property type="entry name" value="UVR_dom"/>
</dbReference>
<dbReference type="Pfam" id="PF01541">
    <property type="entry name" value="GIY-YIG"/>
    <property type="match status" value="1"/>
</dbReference>
<dbReference type="EMBL" id="VORB01000001">
    <property type="protein sequence ID" value="TXC85346.1"/>
    <property type="molecule type" value="Genomic_DNA"/>
</dbReference>
<reference evidence="11 12" key="1">
    <citation type="submission" date="2019-08" db="EMBL/GenBank/DDBJ databases">
        <title>Genome of Luteibaculum oceani JCM 18817.</title>
        <authorList>
            <person name="Bowman J.P."/>
        </authorList>
    </citation>
    <scope>NUCLEOTIDE SEQUENCE [LARGE SCALE GENOMIC DNA]</scope>
    <source>
        <strain evidence="11 12">JCM 18817</strain>
    </source>
</reference>
<dbReference type="PROSITE" id="PS50151">
    <property type="entry name" value="UVR"/>
    <property type="match status" value="1"/>
</dbReference>
<comment type="caution">
    <text evidence="11">The sequence shown here is derived from an EMBL/GenBank/DDBJ whole genome shotgun (WGS) entry which is preliminary data.</text>
</comment>
<dbReference type="HAMAP" id="MF_00203">
    <property type="entry name" value="UvrC"/>
    <property type="match status" value="1"/>
</dbReference>
<dbReference type="Gene3D" id="3.30.420.340">
    <property type="entry name" value="UvrC, RNAse H endonuclease domain"/>
    <property type="match status" value="1"/>
</dbReference>
<accession>A0A5C6VLL3</accession>
<dbReference type="PANTHER" id="PTHR30562">
    <property type="entry name" value="UVRC/OXIDOREDUCTASE"/>
    <property type="match status" value="1"/>
</dbReference>
<dbReference type="SUPFAM" id="SSF47781">
    <property type="entry name" value="RuvA domain 2-like"/>
    <property type="match status" value="1"/>
</dbReference>
<dbReference type="Pfam" id="PF14520">
    <property type="entry name" value="HHH_5"/>
    <property type="match status" value="1"/>
</dbReference>
<dbReference type="InterPro" id="IPR035901">
    <property type="entry name" value="GIY-YIG_endonuc_sf"/>
</dbReference>
<dbReference type="Gene3D" id="1.10.150.20">
    <property type="entry name" value="5' to 3' exonuclease, C-terminal subdomain"/>
    <property type="match status" value="1"/>
</dbReference>
<keyword evidence="2 7" id="KW-0227">DNA damage</keyword>
<dbReference type="Proteomes" id="UP000321168">
    <property type="component" value="Unassembled WGS sequence"/>
</dbReference>
<comment type="subcellular location">
    <subcellularLocation>
        <location evidence="7">Cytoplasm</location>
    </subcellularLocation>
</comment>
<dbReference type="Pfam" id="PF08459">
    <property type="entry name" value="UvrC_RNaseH_dom"/>
    <property type="match status" value="1"/>
</dbReference>
<dbReference type="InterPro" id="IPR047296">
    <property type="entry name" value="GIY-YIG_UvrC_Cho"/>
</dbReference>
<dbReference type="FunFam" id="3.40.1440.10:FF:000001">
    <property type="entry name" value="UvrABC system protein C"/>
    <property type="match status" value="1"/>
</dbReference>
<dbReference type="GO" id="GO:0009380">
    <property type="term" value="C:excinuclease repair complex"/>
    <property type="evidence" value="ECO:0007669"/>
    <property type="project" value="InterPro"/>
</dbReference>
<evidence type="ECO:0000313" key="11">
    <source>
        <dbReference type="EMBL" id="TXC85346.1"/>
    </source>
</evidence>
<organism evidence="11 12">
    <name type="scientific">Luteibaculum oceani</name>
    <dbReference type="NCBI Taxonomy" id="1294296"/>
    <lineage>
        <taxon>Bacteria</taxon>
        <taxon>Pseudomonadati</taxon>
        <taxon>Bacteroidota</taxon>
        <taxon>Flavobacteriia</taxon>
        <taxon>Flavobacteriales</taxon>
        <taxon>Luteibaculaceae</taxon>
        <taxon>Luteibaculum</taxon>
    </lineage>
</organism>
<dbReference type="PANTHER" id="PTHR30562:SF1">
    <property type="entry name" value="UVRABC SYSTEM PROTEIN C"/>
    <property type="match status" value="1"/>
</dbReference>
<dbReference type="SUPFAM" id="SSF46600">
    <property type="entry name" value="C-terminal UvrC-binding domain of UvrB"/>
    <property type="match status" value="1"/>
</dbReference>
<evidence type="ECO:0000259" key="8">
    <source>
        <dbReference type="PROSITE" id="PS50151"/>
    </source>
</evidence>
<evidence type="ECO:0000256" key="2">
    <source>
        <dbReference type="ARBA" id="ARBA00022763"/>
    </source>
</evidence>
<name>A0A5C6VLL3_9FLAO</name>
<dbReference type="InterPro" id="IPR036876">
    <property type="entry name" value="UVR_dom_sf"/>
</dbReference>
<dbReference type="CDD" id="cd10434">
    <property type="entry name" value="GIY-YIG_UvrC_Cho"/>
    <property type="match status" value="1"/>
</dbReference>
<evidence type="ECO:0000256" key="4">
    <source>
        <dbReference type="ARBA" id="ARBA00022881"/>
    </source>
</evidence>
<dbReference type="GO" id="GO:0009381">
    <property type="term" value="F:excinuclease ABC activity"/>
    <property type="evidence" value="ECO:0007669"/>
    <property type="project" value="UniProtKB-UniRule"/>
</dbReference>
<dbReference type="GO" id="GO:0009432">
    <property type="term" value="P:SOS response"/>
    <property type="evidence" value="ECO:0007669"/>
    <property type="project" value="UniProtKB-UniRule"/>
</dbReference>
<dbReference type="PROSITE" id="PS50165">
    <property type="entry name" value="UVRC"/>
    <property type="match status" value="1"/>
</dbReference>
<dbReference type="InterPro" id="IPR000305">
    <property type="entry name" value="GIY-YIG_endonuc"/>
</dbReference>
<feature type="domain" description="UVR" evidence="8">
    <location>
        <begin position="205"/>
        <end position="240"/>
    </location>
</feature>
<feature type="domain" description="GIY-YIG" evidence="9">
    <location>
        <begin position="13"/>
        <end position="91"/>
    </location>
</feature>
<sequence length="597" mass="68627">MALLKEKIKTLPHKPGVYQFFNLEGKIIYVGKAKNLKKRVSSYFSKTHQYGKVVRLVKQAVDVQVVVVDTEMDALLLENNLIKKYQPKYNVMLKDDKSYPWICIKNERFPRVFSTRNPIKDGSQYFGPYASVRSMKTVLEIIREIFKVRTCNYNLSEENIDKGKFRVCLEYHIGNCFGPCEGKQSEEEYNENLSEIISLTKGNLSQVTKDIKTRIQKHAEKLEFEIAASLKEKLDRLEKYQAKSTVVSPTINNIDVFSIVSDKNTGYINFFKIMSGAIVQSFTLEINKRLDETDAELLELGIVELREKFNSQSREIVVPFEIDFKDPNLSFTIPQRGDKKKLLELSQKNAKFYMMDKHKQEKIIHPEKHAERILKQLKDDLSLKVLPRHIECFDNSNLQGTNPVAACVVFKNAKPAKRDYRHFNIKSVEGPNDFASMEEAVYRRYTRLLSEGEDLPQLVVIDGGKGQLSSAVTALERLGLRGKIAIIGIAKRLEEIYFPGDSIPVYIDKKSESLKVIQFLRNEAHRFGITHHRNRRSKAALQNQLTDIPGIGLATAKKLYNQFGSVSGIKKASLEELEKQLPKNRAKVIYDWFKNEK</sequence>
<keyword evidence="4 7" id="KW-0267">Excision nuclease</keyword>
<keyword evidence="5 7" id="KW-0234">DNA repair</keyword>
<evidence type="ECO:0000256" key="5">
    <source>
        <dbReference type="ARBA" id="ARBA00023204"/>
    </source>
</evidence>
<protein>
    <recommendedName>
        <fullName evidence="7">UvrABC system protein C</fullName>
        <shortName evidence="7">Protein UvrC</shortName>
    </recommendedName>
    <alternativeName>
        <fullName evidence="7">Excinuclease ABC subunit C</fullName>
    </alternativeName>
</protein>
<comment type="function">
    <text evidence="7">The UvrABC repair system catalyzes the recognition and processing of DNA lesions. UvrC both incises the 5' and 3' sides of the lesion. The N-terminal half is responsible for the 3' incision and the C-terminal half is responsible for the 5' incision.</text>
</comment>
<dbReference type="Gene3D" id="3.40.1440.10">
    <property type="entry name" value="GIY-YIG endonuclease"/>
    <property type="match status" value="1"/>
</dbReference>
<keyword evidence="6 7" id="KW-0742">SOS response</keyword>
<dbReference type="GO" id="GO:0006289">
    <property type="term" value="P:nucleotide-excision repair"/>
    <property type="evidence" value="ECO:0007669"/>
    <property type="project" value="UniProtKB-UniRule"/>
</dbReference>
<dbReference type="OrthoDB" id="9804933at2"/>
<dbReference type="RefSeq" id="WP_147012693.1">
    <property type="nucleotide sequence ID" value="NZ_VORB01000001.1"/>
</dbReference>